<protein>
    <submittedName>
        <fullName evidence="2">E3 ubiquitin-protein ligase NEDD4-like</fullName>
    </submittedName>
</protein>
<reference evidence="2" key="1">
    <citation type="submission" date="2025-08" db="UniProtKB">
        <authorList>
            <consortium name="RefSeq"/>
        </authorList>
    </citation>
    <scope>IDENTIFICATION</scope>
</reference>
<keyword evidence="1" id="KW-1185">Reference proteome</keyword>
<dbReference type="STRING" id="38654.A0A3Q0G331"/>
<organism evidence="1 2">
    <name type="scientific">Alligator sinensis</name>
    <name type="common">Chinese alligator</name>
    <dbReference type="NCBI Taxonomy" id="38654"/>
    <lineage>
        <taxon>Eukaryota</taxon>
        <taxon>Metazoa</taxon>
        <taxon>Chordata</taxon>
        <taxon>Craniata</taxon>
        <taxon>Vertebrata</taxon>
        <taxon>Euteleostomi</taxon>
        <taxon>Archelosauria</taxon>
        <taxon>Archosauria</taxon>
        <taxon>Crocodylia</taxon>
        <taxon>Alligatoridae</taxon>
        <taxon>Alligatorinae</taxon>
        <taxon>Alligator</taxon>
    </lineage>
</organism>
<accession>A0A3Q0G331</accession>
<dbReference type="AlphaFoldDB" id="A0A3Q0G331"/>
<evidence type="ECO:0000313" key="2">
    <source>
        <dbReference type="RefSeq" id="XP_025052795.1"/>
    </source>
</evidence>
<dbReference type="GeneID" id="112549276"/>
<proteinExistence type="predicted"/>
<gene>
    <name evidence="2" type="primary">LOC112549276</name>
</gene>
<evidence type="ECO:0000313" key="1">
    <source>
        <dbReference type="Proteomes" id="UP000189705"/>
    </source>
</evidence>
<name>A0A3Q0G331_ALLSI</name>
<dbReference type="Proteomes" id="UP000189705">
    <property type="component" value="Unplaced"/>
</dbReference>
<dbReference type="KEGG" id="asn:112549276"/>
<dbReference type="InParanoid" id="A0A3Q0G331"/>
<dbReference type="RefSeq" id="XP_025052795.1">
    <property type="nucleotide sequence ID" value="XM_025197010.1"/>
</dbReference>
<sequence length="495" mass="54748">MARRLRLHFAARRSNTDPLSETSEDDLDNNIYMHFKRPSQNSASSVIEMKLTPRQAVFPPVMQEIINQQQSASSSSLQKNNKKSTSLQISLQSRKYSGCLQSGDTVATNEDSSFTGVGNEGNCSGRNIADYPSNMINTTSHLSSTTMLNGSLGSIAASDNGSFSSASSDYGSCTISTGGGTFYNSIVYDNSSYRRTTNKYNSYRKDASQECLCRSNTIFDQDGLEQMKLSARRKTKVPLRRCSSLVIFPRSPSSTPPMSPTQCVAYQTSHKLVISPSDLAQHENQTGNKEFLSTAVNGLRLSKSAFSPGEVREIRPLYLNTSLQAKSQATDSSEQATCEETSDGFSCISVHLTQKVSTSRDEMVNSCGSPESNLNSSAECPHLKLTHSTSACLPSKNHSEYRINENELKRPNIQMNKTHHFLQRSMSLEGSCQKVSCYLSSLKYKCPKAGASHLHIQFRPGNEGKTNGFKKRNGISKREMCNRTLWKPLKYHLQI</sequence>